<dbReference type="SFLD" id="SFLDF00002">
    <property type="entry name" value="enolase"/>
    <property type="match status" value="1"/>
</dbReference>
<name>A0A109W514_9BACT</name>
<evidence type="ECO:0000256" key="16">
    <source>
        <dbReference type="SAM" id="MobiDB-lite"/>
    </source>
</evidence>
<dbReference type="GO" id="GO:0006096">
    <property type="term" value="P:glycolytic process"/>
    <property type="evidence" value="ECO:0007669"/>
    <property type="project" value="UniProtKB-UniRule"/>
</dbReference>
<evidence type="ECO:0000256" key="8">
    <source>
        <dbReference type="ARBA" id="ARBA00022842"/>
    </source>
</evidence>
<evidence type="ECO:0000259" key="18">
    <source>
        <dbReference type="SMART" id="SM01193"/>
    </source>
</evidence>
<evidence type="ECO:0000256" key="2">
    <source>
        <dbReference type="ARBA" id="ARBA00009604"/>
    </source>
</evidence>
<feature type="region of interest" description="Disordered" evidence="16">
    <location>
        <begin position="36"/>
        <end position="57"/>
    </location>
</feature>
<dbReference type="GO" id="GO:0004634">
    <property type="term" value="F:phosphopyruvate hydratase activity"/>
    <property type="evidence" value="ECO:0007669"/>
    <property type="project" value="UniProtKB-UniRule"/>
</dbReference>
<dbReference type="Pfam" id="PF00113">
    <property type="entry name" value="Enolase_C"/>
    <property type="match status" value="1"/>
</dbReference>
<dbReference type="InterPro" id="IPR000941">
    <property type="entry name" value="Enolase"/>
</dbReference>
<evidence type="ECO:0000256" key="12">
    <source>
        <dbReference type="HAMAP-Rule" id="MF_00318"/>
    </source>
</evidence>
<dbReference type="EC" id="4.2.1.11" evidence="3 12"/>
<keyword evidence="9 12" id="KW-0324">Glycolysis</keyword>
<dbReference type="PIRSF" id="PIRSF001400">
    <property type="entry name" value="Enolase"/>
    <property type="match status" value="1"/>
</dbReference>
<dbReference type="SMART" id="SM01192">
    <property type="entry name" value="Enolase_C"/>
    <property type="match status" value="1"/>
</dbReference>
<feature type="binding site" evidence="12 15">
    <location>
        <position position="242"/>
    </location>
    <ligand>
        <name>Mg(2+)</name>
        <dbReference type="ChEBI" id="CHEBI:18420"/>
    </ligand>
</feature>
<dbReference type="RefSeq" id="WP_008682452.1">
    <property type="nucleotide sequence ID" value="NZ_CP014229.1"/>
</dbReference>
<keyword evidence="6 12" id="KW-0964">Secreted</keyword>
<comment type="similarity">
    <text evidence="2 12">Belongs to the enolase family.</text>
</comment>
<dbReference type="GO" id="GO:0005576">
    <property type="term" value="C:extracellular region"/>
    <property type="evidence" value="ECO:0007669"/>
    <property type="project" value="UniProtKB-SubCell"/>
</dbReference>
<feature type="binding site" evidence="12">
    <location>
        <position position="366"/>
    </location>
    <ligand>
        <name>(2R)-2-phosphoglycerate</name>
        <dbReference type="ChEBI" id="CHEBI:58289"/>
    </ligand>
</feature>
<dbReference type="PRINTS" id="PR00148">
    <property type="entry name" value="ENOLASE"/>
</dbReference>
<comment type="function">
    <text evidence="11 12">Catalyzes the reversible conversion of 2-phosphoglycerate (2-PG) into phosphoenolpyruvate (PEP). It is essential for the degradation of carbohydrates via glycolysis.</text>
</comment>
<dbReference type="SFLD" id="SFLDS00001">
    <property type="entry name" value="Enolase"/>
    <property type="match status" value="1"/>
</dbReference>
<feature type="binding site" evidence="12">
    <location>
        <position position="163"/>
    </location>
    <ligand>
        <name>(2R)-2-phosphoglycerate</name>
        <dbReference type="ChEBI" id="CHEBI:58289"/>
    </ligand>
</feature>
<evidence type="ECO:0000256" key="4">
    <source>
        <dbReference type="ARBA" id="ARBA00017068"/>
    </source>
</evidence>
<evidence type="ECO:0000256" key="6">
    <source>
        <dbReference type="ARBA" id="ARBA00022525"/>
    </source>
</evidence>
<dbReference type="KEGG" id="dfi:AXF13_15030"/>
<feature type="active site" description="Proton acceptor" evidence="12 13">
    <location>
        <position position="337"/>
    </location>
</feature>
<keyword evidence="7 12" id="KW-0479">Metal-binding</keyword>
<feature type="binding site" evidence="12">
    <location>
        <position position="337"/>
    </location>
    <ligand>
        <name>(2R)-2-phosphoglycerate</name>
        <dbReference type="ChEBI" id="CHEBI:58289"/>
    </ligand>
</feature>
<evidence type="ECO:0000256" key="9">
    <source>
        <dbReference type="ARBA" id="ARBA00023152"/>
    </source>
</evidence>
<keyword evidence="20" id="KW-1185">Reference proteome</keyword>
<dbReference type="InterPro" id="IPR036849">
    <property type="entry name" value="Enolase-like_C_sf"/>
</dbReference>
<evidence type="ECO:0000313" key="19">
    <source>
        <dbReference type="EMBL" id="AMD91336.1"/>
    </source>
</evidence>
<comment type="pathway">
    <text evidence="1 12">Carbohydrate degradation; glycolysis; pyruvate from D-glyceraldehyde 3-phosphate: step 4/5.</text>
</comment>
<dbReference type="FunFam" id="3.30.390.10:FF:000001">
    <property type="entry name" value="Enolase"/>
    <property type="match status" value="1"/>
</dbReference>
<dbReference type="PANTHER" id="PTHR11902:SF1">
    <property type="entry name" value="ENOLASE"/>
    <property type="match status" value="1"/>
</dbReference>
<proteinExistence type="inferred from homology"/>
<dbReference type="FunFam" id="3.20.20.120:FF:000001">
    <property type="entry name" value="Enolase"/>
    <property type="match status" value="1"/>
</dbReference>
<evidence type="ECO:0000256" key="5">
    <source>
        <dbReference type="ARBA" id="ARBA00022490"/>
    </source>
</evidence>
<evidence type="ECO:0000259" key="17">
    <source>
        <dbReference type="SMART" id="SM01192"/>
    </source>
</evidence>
<gene>
    <name evidence="12 19" type="primary">eno</name>
    <name evidence="19" type="ORF">AXF13_15030</name>
</gene>
<accession>A0A109W514</accession>
<evidence type="ECO:0000256" key="7">
    <source>
        <dbReference type="ARBA" id="ARBA00022723"/>
    </source>
</evidence>
<dbReference type="GO" id="GO:0000015">
    <property type="term" value="C:phosphopyruvate hydratase complex"/>
    <property type="evidence" value="ECO:0007669"/>
    <property type="project" value="InterPro"/>
</dbReference>
<dbReference type="Proteomes" id="UP000069241">
    <property type="component" value="Chromosome"/>
</dbReference>
<feature type="binding site" evidence="14">
    <location>
        <position position="388"/>
    </location>
    <ligand>
        <name>substrate</name>
    </ligand>
</feature>
<dbReference type="Gene3D" id="3.30.390.10">
    <property type="entry name" value="Enolase-like, N-terminal domain"/>
    <property type="match status" value="1"/>
</dbReference>
<feature type="binding site" evidence="14">
    <location>
        <position position="155"/>
    </location>
    <ligand>
        <name>substrate</name>
    </ligand>
</feature>
<sequence>MSSIASVFGREILDSRGNPTVEVEVTLESGISARAAVPSGASTGSREALEMRDGDKKRYGGKGVTKAVEHVNGEIADALLGLDVLRQVQIDNSLIDLDGTDNKSRLGANAMLGVSMACARAAATFLGLPLYKYLGGINAKVLPAPMMNIINGGAHAPNNLDIQEFMIMPIGAMTFRDSLRMGTEIFHTLQAILKADGHVTSVGDEGGFAPNLKNHDEAFAYIIKAIEEAGYNPGGEVALAIDAAASEFYQDGKYVLKGEGKTFNNAEMVEWLAGFTRKYPLISIEDGMAEGDWDGWGMLTASLGESIQLVGDDIFVTNPAILAEGISEGVGNSILIKLNQIGTVTETLDTIEMAKEAAYTTVISHRSGETEDSFIADLAVGVNAGQIKTGSLCRSERMAKYNQLLRIEEELGDEAEFFGPMLAEYYALGDSED</sequence>
<dbReference type="InterPro" id="IPR020809">
    <property type="entry name" value="Enolase_CS"/>
</dbReference>
<feature type="active site" description="Proton donor" evidence="12 13">
    <location>
        <position position="205"/>
    </location>
</feature>
<evidence type="ECO:0000256" key="1">
    <source>
        <dbReference type="ARBA" id="ARBA00005031"/>
    </source>
</evidence>
<dbReference type="SFLD" id="SFLDG00178">
    <property type="entry name" value="enolase"/>
    <property type="match status" value="1"/>
</dbReference>
<dbReference type="GO" id="GO:0000287">
    <property type="term" value="F:magnesium ion binding"/>
    <property type="evidence" value="ECO:0007669"/>
    <property type="project" value="UniProtKB-UniRule"/>
</dbReference>
<dbReference type="GO" id="GO:0009986">
    <property type="term" value="C:cell surface"/>
    <property type="evidence" value="ECO:0007669"/>
    <property type="project" value="UniProtKB-SubCell"/>
</dbReference>
<protein>
    <recommendedName>
        <fullName evidence="4 12">Enolase</fullName>
        <ecNumber evidence="3 12">4.2.1.11</ecNumber>
    </recommendedName>
    <alternativeName>
        <fullName evidence="12">2-phospho-D-glycerate hydro-lyase</fullName>
    </alternativeName>
    <alternativeName>
        <fullName evidence="12">2-phosphoglycerate dehydratase</fullName>
    </alternativeName>
</protein>
<comment type="catalytic activity">
    <reaction evidence="12">
        <text>(2R)-2-phosphoglycerate = phosphoenolpyruvate + H2O</text>
        <dbReference type="Rhea" id="RHEA:10164"/>
        <dbReference type="ChEBI" id="CHEBI:15377"/>
        <dbReference type="ChEBI" id="CHEBI:58289"/>
        <dbReference type="ChEBI" id="CHEBI:58702"/>
        <dbReference type="EC" id="4.2.1.11"/>
    </reaction>
</comment>
<dbReference type="SUPFAM" id="SSF54826">
    <property type="entry name" value="Enolase N-terminal domain-like"/>
    <property type="match status" value="1"/>
</dbReference>
<dbReference type="PROSITE" id="PS00164">
    <property type="entry name" value="ENOLASE"/>
    <property type="match status" value="1"/>
</dbReference>
<dbReference type="InterPro" id="IPR020810">
    <property type="entry name" value="Enolase_C"/>
</dbReference>
<comment type="cofactor">
    <cofactor evidence="12">
        <name>Mg(2+)</name>
        <dbReference type="ChEBI" id="CHEBI:18420"/>
    </cofactor>
    <text evidence="12">Binds a second Mg(2+) ion via substrate during catalysis.</text>
</comment>
<evidence type="ECO:0000256" key="11">
    <source>
        <dbReference type="ARBA" id="ARBA00045763"/>
    </source>
</evidence>
<dbReference type="EMBL" id="CP014229">
    <property type="protein sequence ID" value="AMD91336.1"/>
    <property type="molecule type" value="Genomic_DNA"/>
</dbReference>
<feature type="compositionally biased region" description="Basic and acidic residues" evidence="16">
    <location>
        <begin position="47"/>
        <end position="57"/>
    </location>
</feature>
<evidence type="ECO:0000256" key="10">
    <source>
        <dbReference type="ARBA" id="ARBA00023239"/>
    </source>
</evidence>
<feature type="binding site" evidence="14">
    <location>
        <position position="164"/>
    </location>
    <ligand>
        <name>substrate</name>
    </ligand>
</feature>
<comment type="cofactor">
    <cofactor evidence="15">
        <name>Mg(2+)</name>
        <dbReference type="ChEBI" id="CHEBI:18420"/>
    </cofactor>
    <text evidence="15">Mg(2+) is required for catalysis and for stabilizing the dimer.</text>
</comment>
<comment type="subcellular location">
    <subcellularLocation>
        <location evidence="12">Cytoplasm</location>
    </subcellularLocation>
    <subcellularLocation>
        <location evidence="12">Secreted</location>
    </subcellularLocation>
    <subcellularLocation>
        <location evidence="12">Cell surface</location>
    </subcellularLocation>
    <text evidence="12">Fractions of enolase are present in both the cytoplasm and on the cell surface.</text>
</comment>
<dbReference type="Pfam" id="PF03952">
    <property type="entry name" value="Enolase_N"/>
    <property type="match status" value="1"/>
</dbReference>
<evidence type="ECO:0000256" key="13">
    <source>
        <dbReference type="PIRSR" id="PIRSR001400-1"/>
    </source>
</evidence>
<organism evidence="19 20">
    <name type="scientific">Desulfovibrio fairfieldensis</name>
    <dbReference type="NCBI Taxonomy" id="44742"/>
    <lineage>
        <taxon>Bacteria</taxon>
        <taxon>Pseudomonadati</taxon>
        <taxon>Thermodesulfobacteriota</taxon>
        <taxon>Desulfovibrionia</taxon>
        <taxon>Desulfovibrionales</taxon>
        <taxon>Desulfovibrionaceae</taxon>
        <taxon>Desulfovibrio</taxon>
    </lineage>
</organism>
<evidence type="ECO:0000256" key="15">
    <source>
        <dbReference type="PIRSR" id="PIRSR001400-3"/>
    </source>
</evidence>
<dbReference type="HAMAP" id="MF_00318">
    <property type="entry name" value="Enolase"/>
    <property type="match status" value="1"/>
</dbReference>
<dbReference type="InterPro" id="IPR020811">
    <property type="entry name" value="Enolase_N"/>
</dbReference>
<dbReference type="AlphaFoldDB" id="A0A109W514"/>
<reference evidence="20" key="1">
    <citation type="submission" date="2016-02" db="EMBL/GenBank/DDBJ databases">
        <authorList>
            <person name="Holder M.E."/>
            <person name="Ajami N.J."/>
            <person name="Petrosino J.F."/>
        </authorList>
    </citation>
    <scope>NUCLEOTIDE SEQUENCE [LARGE SCALE GENOMIC DNA]</scope>
    <source>
        <strain evidence="20">CCUG 45958</strain>
    </source>
</reference>
<dbReference type="STRING" id="44742.AXF13_15030"/>
<dbReference type="CDD" id="cd03313">
    <property type="entry name" value="enolase"/>
    <property type="match status" value="1"/>
</dbReference>
<dbReference type="Gene3D" id="3.20.20.120">
    <property type="entry name" value="Enolase-like C-terminal domain"/>
    <property type="match status" value="1"/>
</dbReference>
<feature type="binding site" evidence="14">
    <location>
        <position position="285"/>
    </location>
    <ligand>
        <name>substrate</name>
    </ligand>
</feature>
<dbReference type="NCBIfam" id="TIGR01060">
    <property type="entry name" value="eno"/>
    <property type="match status" value="1"/>
</dbReference>
<feature type="domain" description="Enolase C-terminal TIM barrel" evidence="17">
    <location>
        <begin position="139"/>
        <end position="425"/>
    </location>
</feature>
<keyword evidence="8 12" id="KW-0460">Magnesium</keyword>
<dbReference type="SUPFAM" id="SSF51604">
    <property type="entry name" value="Enolase C-terminal domain-like"/>
    <property type="match status" value="1"/>
</dbReference>
<evidence type="ECO:0000313" key="20">
    <source>
        <dbReference type="Proteomes" id="UP000069241"/>
    </source>
</evidence>
<dbReference type="SMART" id="SM01193">
    <property type="entry name" value="Enolase_N"/>
    <property type="match status" value="1"/>
</dbReference>
<feature type="binding site" evidence="12">
    <location>
        <position position="388"/>
    </location>
    <ligand>
        <name>(2R)-2-phosphoglycerate</name>
        <dbReference type="ChEBI" id="CHEBI:58289"/>
    </ligand>
</feature>
<feature type="binding site" evidence="14">
    <location>
        <position position="312"/>
    </location>
    <ligand>
        <name>substrate</name>
    </ligand>
</feature>
<feature type="binding site" evidence="12">
    <location>
        <position position="367"/>
    </location>
    <ligand>
        <name>(2R)-2-phosphoglycerate</name>
        <dbReference type="ChEBI" id="CHEBI:58289"/>
    </ligand>
</feature>
<feature type="binding site" evidence="12 15">
    <location>
        <position position="312"/>
    </location>
    <ligand>
        <name>Mg(2+)</name>
        <dbReference type="ChEBI" id="CHEBI:18420"/>
    </ligand>
</feature>
<evidence type="ECO:0000256" key="3">
    <source>
        <dbReference type="ARBA" id="ARBA00012058"/>
    </source>
</evidence>
<dbReference type="UniPathway" id="UPA00109">
    <property type="reaction ID" value="UER00187"/>
</dbReference>
<feature type="binding site" evidence="14">
    <location>
        <begin position="364"/>
        <end position="367"/>
    </location>
    <ligand>
        <name>substrate</name>
    </ligand>
</feature>
<dbReference type="PANTHER" id="PTHR11902">
    <property type="entry name" value="ENOLASE"/>
    <property type="match status" value="1"/>
</dbReference>
<feature type="binding site" evidence="12 15">
    <location>
        <position position="285"/>
    </location>
    <ligand>
        <name>Mg(2+)</name>
        <dbReference type="ChEBI" id="CHEBI:18420"/>
    </ligand>
</feature>
<keyword evidence="5 12" id="KW-0963">Cytoplasm</keyword>
<keyword evidence="10 12" id="KW-0456">Lyase</keyword>
<dbReference type="InterPro" id="IPR029017">
    <property type="entry name" value="Enolase-like_N"/>
</dbReference>
<feature type="domain" description="Enolase N-terminal" evidence="18">
    <location>
        <begin position="4"/>
        <end position="134"/>
    </location>
</feature>
<evidence type="ECO:0000256" key="14">
    <source>
        <dbReference type="PIRSR" id="PIRSR001400-2"/>
    </source>
</evidence>